<reference evidence="2 3" key="1">
    <citation type="journal article" date="2014" name="Agronomy (Basel)">
        <title>A Draft Genome Sequence for Ensete ventricosum, the Drought-Tolerant Tree Against Hunger.</title>
        <authorList>
            <person name="Harrison J."/>
            <person name="Moore K.A."/>
            <person name="Paszkiewicz K."/>
            <person name="Jones T."/>
            <person name="Grant M."/>
            <person name="Ambacheew D."/>
            <person name="Muzemil S."/>
            <person name="Studholme D.J."/>
        </authorList>
    </citation>
    <scope>NUCLEOTIDE SEQUENCE [LARGE SCALE GENOMIC DNA]</scope>
</reference>
<feature type="region of interest" description="Disordered" evidence="1">
    <location>
        <begin position="53"/>
        <end position="72"/>
    </location>
</feature>
<organism evidence="2 3">
    <name type="scientific">Ensete ventricosum</name>
    <name type="common">Abyssinian banana</name>
    <name type="synonym">Musa ensete</name>
    <dbReference type="NCBI Taxonomy" id="4639"/>
    <lineage>
        <taxon>Eukaryota</taxon>
        <taxon>Viridiplantae</taxon>
        <taxon>Streptophyta</taxon>
        <taxon>Embryophyta</taxon>
        <taxon>Tracheophyta</taxon>
        <taxon>Spermatophyta</taxon>
        <taxon>Magnoliopsida</taxon>
        <taxon>Liliopsida</taxon>
        <taxon>Zingiberales</taxon>
        <taxon>Musaceae</taxon>
        <taxon>Ensete</taxon>
    </lineage>
</organism>
<evidence type="ECO:0000313" key="2">
    <source>
        <dbReference type="EMBL" id="RRT61476.1"/>
    </source>
</evidence>
<evidence type="ECO:0000313" key="3">
    <source>
        <dbReference type="Proteomes" id="UP000287651"/>
    </source>
</evidence>
<proteinExistence type="predicted"/>
<dbReference type="AlphaFoldDB" id="A0A426ZC25"/>
<dbReference type="Proteomes" id="UP000287651">
    <property type="component" value="Unassembled WGS sequence"/>
</dbReference>
<protein>
    <submittedName>
        <fullName evidence="2">Uncharacterized protein</fullName>
    </submittedName>
</protein>
<comment type="caution">
    <text evidence="2">The sequence shown here is derived from an EMBL/GenBank/DDBJ whole genome shotgun (WGS) entry which is preliminary data.</text>
</comment>
<dbReference type="EMBL" id="AMZH03007370">
    <property type="protein sequence ID" value="RRT61476.1"/>
    <property type="molecule type" value="Genomic_DNA"/>
</dbReference>
<accession>A0A426ZC25</accession>
<gene>
    <name evidence="2" type="ORF">B296_00017327</name>
</gene>
<sequence length="72" mass="7683">MDKEPCKPTNAHLNAQGGAQRHNTTSHACFSARSVALNASVYPQVSMATKESALATTTGRRKEGVQNALELK</sequence>
<evidence type="ECO:0000256" key="1">
    <source>
        <dbReference type="SAM" id="MobiDB-lite"/>
    </source>
</evidence>
<feature type="region of interest" description="Disordered" evidence="1">
    <location>
        <begin position="1"/>
        <end position="24"/>
    </location>
</feature>
<name>A0A426ZC25_ENSVE</name>